<evidence type="ECO:0000259" key="10">
    <source>
        <dbReference type="PROSITE" id="PS50199"/>
    </source>
</evidence>
<feature type="compositionally biased region" description="Pro residues" evidence="9">
    <location>
        <begin position="71"/>
        <end position="82"/>
    </location>
</feature>
<dbReference type="PROSITE" id="PS01358">
    <property type="entry name" value="ZF_RANBP2_1"/>
    <property type="match status" value="1"/>
</dbReference>
<dbReference type="PANTHER" id="PTHR12920:SF4">
    <property type="entry name" value="GEO03726P1"/>
    <property type="match status" value="1"/>
</dbReference>
<protein>
    <recommendedName>
        <fullName evidence="10">RanBP2-type domain-containing protein</fullName>
    </recommendedName>
</protein>
<dbReference type="Proteomes" id="UP001195483">
    <property type="component" value="Unassembled WGS sequence"/>
</dbReference>
<dbReference type="GO" id="GO:0008270">
    <property type="term" value="F:zinc ion binding"/>
    <property type="evidence" value="ECO:0007669"/>
    <property type="project" value="UniProtKB-KW"/>
</dbReference>
<proteinExistence type="predicted"/>
<keyword evidence="4" id="KW-0862">Zinc</keyword>
<accession>A0AAE0S3V5</accession>
<dbReference type="EMBL" id="JAEAOA010001415">
    <property type="protein sequence ID" value="KAK3584871.1"/>
    <property type="molecule type" value="Genomic_DNA"/>
</dbReference>
<keyword evidence="7" id="KW-0539">Nucleus</keyword>
<feature type="compositionally biased region" description="Basic residues" evidence="9">
    <location>
        <begin position="100"/>
        <end position="109"/>
    </location>
</feature>
<dbReference type="GO" id="GO:0005634">
    <property type="term" value="C:nucleus"/>
    <property type="evidence" value="ECO:0007669"/>
    <property type="project" value="UniProtKB-SubCell"/>
</dbReference>
<dbReference type="InterPro" id="IPR039958">
    <property type="entry name" value="RYBP/YAF2"/>
</dbReference>
<feature type="compositionally biased region" description="Basic and acidic residues" evidence="9">
    <location>
        <begin position="168"/>
        <end position="178"/>
    </location>
</feature>
<dbReference type="GO" id="GO:0045893">
    <property type="term" value="P:positive regulation of DNA-templated transcription"/>
    <property type="evidence" value="ECO:0007669"/>
    <property type="project" value="InterPro"/>
</dbReference>
<feature type="compositionally biased region" description="Basic and acidic residues" evidence="9">
    <location>
        <begin position="83"/>
        <end position="99"/>
    </location>
</feature>
<evidence type="ECO:0000256" key="7">
    <source>
        <dbReference type="ARBA" id="ARBA00023242"/>
    </source>
</evidence>
<gene>
    <name evidence="11" type="ORF">CHS0354_023455</name>
</gene>
<dbReference type="SUPFAM" id="SSF90209">
    <property type="entry name" value="Ran binding protein zinc finger-like"/>
    <property type="match status" value="1"/>
</dbReference>
<comment type="subcellular location">
    <subcellularLocation>
        <location evidence="1">Nucleus</location>
    </subcellularLocation>
</comment>
<evidence type="ECO:0000256" key="8">
    <source>
        <dbReference type="PROSITE-ProRule" id="PRU00322"/>
    </source>
</evidence>
<feature type="compositionally biased region" description="Low complexity" evidence="9">
    <location>
        <begin position="150"/>
        <end position="164"/>
    </location>
</feature>
<keyword evidence="2" id="KW-0479">Metal-binding</keyword>
<reference evidence="11" key="1">
    <citation type="journal article" date="2021" name="Genome Biol. Evol.">
        <title>A High-Quality Reference Genome for a Parasitic Bivalve with Doubly Uniparental Inheritance (Bivalvia: Unionida).</title>
        <authorList>
            <person name="Smith C.H."/>
        </authorList>
    </citation>
    <scope>NUCLEOTIDE SEQUENCE</scope>
    <source>
        <strain evidence="11">CHS0354</strain>
    </source>
</reference>
<dbReference type="InterPro" id="IPR036443">
    <property type="entry name" value="Znf_RanBP2_sf"/>
</dbReference>
<evidence type="ECO:0000256" key="3">
    <source>
        <dbReference type="ARBA" id="ARBA00022771"/>
    </source>
</evidence>
<dbReference type="GO" id="GO:0003712">
    <property type="term" value="F:transcription coregulator activity"/>
    <property type="evidence" value="ECO:0007669"/>
    <property type="project" value="TreeGrafter"/>
</dbReference>
<sequence length="178" mass="19621">MEEKRTSGRSKRQKIAEEGCWDCSVCTYKNSPEAYKCEMCDVRKGTSTRKPRLNASLVAQQGSQQFASPQPQNPLGPPPPPGVKKEKANSTLKKEEKGVKVRKVNRSPRLKNIDRSTARHMHVTVGSVTVVITDYQPKKSTPIDAQSNISSVQSDTSDASSTASNELLSEHTVEENHV</sequence>
<feature type="compositionally biased region" description="Polar residues" evidence="9">
    <location>
        <begin position="59"/>
        <end position="68"/>
    </location>
</feature>
<comment type="caution">
    <text evidence="11">The sequence shown here is derived from an EMBL/GenBank/DDBJ whole genome shotgun (WGS) entry which is preliminary data.</text>
</comment>
<dbReference type="SMART" id="SM00547">
    <property type="entry name" value="ZnF_RBZ"/>
    <property type="match status" value="1"/>
</dbReference>
<feature type="region of interest" description="Disordered" evidence="9">
    <location>
        <begin position="137"/>
        <end position="178"/>
    </location>
</feature>
<dbReference type="Pfam" id="PF00641">
    <property type="entry name" value="Zn_ribbon_RanBP"/>
    <property type="match status" value="1"/>
</dbReference>
<dbReference type="GO" id="GO:0003677">
    <property type="term" value="F:DNA binding"/>
    <property type="evidence" value="ECO:0007669"/>
    <property type="project" value="TreeGrafter"/>
</dbReference>
<dbReference type="InterPro" id="IPR033774">
    <property type="entry name" value="YAF2_RYBP"/>
</dbReference>
<evidence type="ECO:0000256" key="1">
    <source>
        <dbReference type="ARBA" id="ARBA00004123"/>
    </source>
</evidence>
<name>A0AAE0S3V5_9BIVA</name>
<evidence type="ECO:0000256" key="9">
    <source>
        <dbReference type="SAM" id="MobiDB-lite"/>
    </source>
</evidence>
<evidence type="ECO:0000256" key="5">
    <source>
        <dbReference type="ARBA" id="ARBA00023015"/>
    </source>
</evidence>
<dbReference type="Pfam" id="PF17219">
    <property type="entry name" value="YAF2_RYBP"/>
    <property type="match status" value="1"/>
</dbReference>
<evidence type="ECO:0000256" key="2">
    <source>
        <dbReference type="ARBA" id="ARBA00022723"/>
    </source>
</evidence>
<dbReference type="Gene3D" id="4.10.1060.10">
    <property type="entry name" value="Zinc finger, RanBP2-type"/>
    <property type="match status" value="1"/>
</dbReference>
<evidence type="ECO:0000256" key="6">
    <source>
        <dbReference type="ARBA" id="ARBA00023163"/>
    </source>
</evidence>
<keyword evidence="3 8" id="KW-0863">Zinc-finger</keyword>
<evidence type="ECO:0000313" key="12">
    <source>
        <dbReference type="Proteomes" id="UP001195483"/>
    </source>
</evidence>
<dbReference type="PANTHER" id="PTHR12920">
    <property type="entry name" value="RYBP AND YAF2-RELATED"/>
    <property type="match status" value="1"/>
</dbReference>
<dbReference type="AlphaFoldDB" id="A0AAE0S3V5"/>
<feature type="region of interest" description="Disordered" evidence="9">
    <location>
        <begin position="59"/>
        <end position="118"/>
    </location>
</feature>
<organism evidence="11 12">
    <name type="scientific">Potamilus streckersoni</name>
    <dbReference type="NCBI Taxonomy" id="2493646"/>
    <lineage>
        <taxon>Eukaryota</taxon>
        <taxon>Metazoa</taxon>
        <taxon>Spiralia</taxon>
        <taxon>Lophotrochozoa</taxon>
        <taxon>Mollusca</taxon>
        <taxon>Bivalvia</taxon>
        <taxon>Autobranchia</taxon>
        <taxon>Heteroconchia</taxon>
        <taxon>Palaeoheterodonta</taxon>
        <taxon>Unionida</taxon>
        <taxon>Unionoidea</taxon>
        <taxon>Unionidae</taxon>
        <taxon>Ambleminae</taxon>
        <taxon>Lampsilini</taxon>
        <taxon>Potamilus</taxon>
    </lineage>
</organism>
<evidence type="ECO:0000313" key="11">
    <source>
        <dbReference type="EMBL" id="KAK3584871.1"/>
    </source>
</evidence>
<keyword evidence="5" id="KW-0805">Transcription regulation</keyword>
<keyword evidence="6" id="KW-0804">Transcription</keyword>
<evidence type="ECO:0000256" key="4">
    <source>
        <dbReference type="ARBA" id="ARBA00022833"/>
    </source>
</evidence>
<dbReference type="PROSITE" id="PS50199">
    <property type="entry name" value="ZF_RANBP2_2"/>
    <property type="match status" value="1"/>
</dbReference>
<reference evidence="11" key="2">
    <citation type="journal article" date="2021" name="Genome Biol. Evol.">
        <title>Developing a high-quality reference genome for a parasitic bivalve with doubly uniparental inheritance (Bivalvia: Unionida).</title>
        <authorList>
            <person name="Smith C.H."/>
        </authorList>
    </citation>
    <scope>NUCLEOTIDE SEQUENCE</scope>
    <source>
        <strain evidence="11">CHS0354</strain>
        <tissue evidence="11">Mantle</tissue>
    </source>
</reference>
<feature type="domain" description="RanBP2-type" evidence="10">
    <location>
        <begin position="17"/>
        <end position="46"/>
    </location>
</feature>
<reference evidence="11" key="3">
    <citation type="submission" date="2023-05" db="EMBL/GenBank/DDBJ databases">
        <authorList>
            <person name="Smith C.H."/>
        </authorList>
    </citation>
    <scope>NUCLEOTIDE SEQUENCE</scope>
    <source>
        <strain evidence="11">CHS0354</strain>
        <tissue evidence="11">Mantle</tissue>
    </source>
</reference>
<dbReference type="InterPro" id="IPR001876">
    <property type="entry name" value="Znf_RanBP2"/>
</dbReference>
<keyword evidence="12" id="KW-1185">Reference proteome</keyword>